<accession>A0AAE1ZB50</accession>
<evidence type="ECO:0000313" key="1">
    <source>
        <dbReference type="EMBL" id="KAK4471036.1"/>
    </source>
</evidence>
<sequence>MHHGRDREKNDNFTFPTGHPLLGTGRIVKSVWCNRSGESCKPYDFKVHVEVECDSSRWEDLINNLSNELSENIVRIIRRPHIQQKSSTSNKGLLLVGPIFIEVKSTIDSRHSHDEDRRNSTSSRTDLFEISSHEILFATRYVWRYHLLRVIWNNDAKQAIDKMNLSITPQIIHVPSLTGVLQQNSMKLQMCIAMLHGK</sequence>
<organism evidence="1 2">
    <name type="scientific">Schistosoma mekongi</name>
    <name type="common">Parasitic worm</name>
    <dbReference type="NCBI Taxonomy" id="38744"/>
    <lineage>
        <taxon>Eukaryota</taxon>
        <taxon>Metazoa</taxon>
        <taxon>Spiralia</taxon>
        <taxon>Lophotrochozoa</taxon>
        <taxon>Platyhelminthes</taxon>
        <taxon>Trematoda</taxon>
        <taxon>Digenea</taxon>
        <taxon>Strigeidida</taxon>
        <taxon>Schistosomatoidea</taxon>
        <taxon>Schistosomatidae</taxon>
        <taxon>Schistosoma</taxon>
    </lineage>
</organism>
<gene>
    <name evidence="1" type="ORF">MN116_000545</name>
</gene>
<dbReference type="Proteomes" id="UP001292079">
    <property type="component" value="Unassembled WGS sequence"/>
</dbReference>
<proteinExistence type="predicted"/>
<evidence type="ECO:0000313" key="2">
    <source>
        <dbReference type="Proteomes" id="UP001292079"/>
    </source>
</evidence>
<protein>
    <submittedName>
        <fullName evidence="1">Uncharacterized protein</fullName>
    </submittedName>
</protein>
<dbReference type="EMBL" id="JALJAT010000003">
    <property type="protein sequence ID" value="KAK4471036.1"/>
    <property type="molecule type" value="Genomic_DNA"/>
</dbReference>
<name>A0AAE1ZB50_SCHME</name>
<reference evidence="1" key="2">
    <citation type="journal article" date="2023" name="Infect Dis Poverty">
        <title>Chromosome-scale genome of the human blood fluke Schistosoma mekongi and its implications for public health.</title>
        <authorList>
            <person name="Zhou M."/>
            <person name="Xu L."/>
            <person name="Xu D."/>
            <person name="Chen W."/>
            <person name="Khan J."/>
            <person name="Hu Y."/>
            <person name="Huang H."/>
            <person name="Wei H."/>
            <person name="Zhang Y."/>
            <person name="Chusongsang P."/>
            <person name="Tanasarnprasert K."/>
            <person name="Hu X."/>
            <person name="Limpanont Y."/>
            <person name="Lv Z."/>
        </authorList>
    </citation>
    <scope>NUCLEOTIDE SEQUENCE</scope>
    <source>
        <strain evidence="1">LV_2022a</strain>
    </source>
</reference>
<reference evidence="1" key="1">
    <citation type="submission" date="2022-04" db="EMBL/GenBank/DDBJ databases">
        <authorList>
            <person name="Xu L."/>
            <person name="Lv Z."/>
        </authorList>
    </citation>
    <scope>NUCLEOTIDE SEQUENCE</scope>
    <source>
        <strain evidence="1">LV_2022a</strain>
    </source>
</reference>
<dbReference type="AlphaFoldDB" id="A0AAE1ZB50"/>
<keyword evidence="2" id="KW-1185">Reference proteome</keyword>
<comment type="caution">
    <text evidence="1">The sequence shown here is derived from an EMBL/GenBank/DDBJ whole genome shotgun (WGS) entry which is preliminary data.</text>
</comment>